<dbReference type="EMBL" id="KZ824291">
    <property type="protein sequence ID" value="RAL10960.1"/>
    <property type="molecule type" value="Genomic_DNA"/>
</dbReference>
<organism evidence="2 3">
    <name type="scientific">Aspergillus homomorphus (strain CBS 101889)</name>
    <dbReference type="NCBI Taxonomy" id="1450537"/>
    <lineage>
        <taxon>Eukaryota</taxon>
        <taxon>Fungi</taxon>
        <taxon>Dikarya</taxon>
        <taxon>Ascomycota</taxon>
        <taxon>Pezizomycotina</taxon>
        <taxon>Eurotiomycetes</taxon>
        <taxon>Eurotiomycetidae</taxon>
        <taxon>Eurotiales</taxon>
        <taxon>Aspergillaceae</taxon>
        <taxon>Aspergillus</taxon>
        <taxon>Aspergillus subgen. Circumdati</taxon>
    </lineage>
</organism>
<reference evidence="2 3" key="1">
    <citation type="submission" date="2018-02" db="EMBL/GenBank/DDBJ databases">
        <title>The genomes of Aspergillus section Nigri reveals drivers in fungal speciation.</title>
        <authorList>
            <consortium name="DOE Joint Genome Institute"/>
            <person name="Vesth T.C."/>
            <person name="Nybo J."/>
            <person name="Theobald S."/>
            <person name="Brandl J."/>
            <person name="Frisvad J.C."/>
            <person name="Nielsen K.F."/>
            <person name="Lyhne E.K."/>
            <person name="Kogle M.E."/>
            <person name="Kuo A."/>
            <person name="Riley R."/>
            <person name="Clum A."/>
            <person name="Nolan M."/>
            <person name="Lipzen A."/>
            <person name="Salamov A."/>
            <person name="Henrissat B."/>
            <person name="Wiebenga A."/>
            <person name="De vries R.P."/>
            <person name="Grigoriev I.V."/>
            <person name="Mortensen U.H."/>
            <person name="Andersen M.R."/>
            <person name="Baker S.E."/>
        </authorList>
    </citation>
    <scope>NUCLEOTIDE SEQUENCE [LARGE SCALE GENOMIC DNA]</scope>
    <source>
        <strain evidence="2 3">CBS 101889</strain>
    </source>
</reference>
<sequence>MSHEVAEGPAKWTQVDICDLSKAVVLTHFREITKTPILQPNFSNEANSPLRQRAKCIQNCSPVGLTLWIKTNEPPSELVRQQADSPDESIKMVLRTHAQCPHIDPPAAAAAASSSSAQEDGCPPLRELAHIDISRKRRPSKAEAIQFDTTTVNKVVLLKFLWEGSKQIEAPDEVFDVGQAIDAVRAPIHSFCGRGIHCDISWNRASGTYYDEHVAREPARSTFLGALYLAHSVSRLARWRATHPRPTKVNIEGVDKAYLLLVLVALQTPVTDWRLLDEAEAAKVVDGYIESFCGETIKCDISGDEADPRAYDQHINKDGAFNQAVGLAERVYFDPLTVSSREFSINRVDTAASLVEEVELEVSRRMDSRQEQDGEVSESMASLAIRLRSPSQEDEG</sequence>
<dbReference type="VEuPathDB" id="FungiDB:BO97DRAFT_415464"/>
<dbReference type="GeneID" id="37200682"/>
<keyword evidence="3" id="KW-1185">Reference proteome</keyword>
<feature type="compositionally biased region" description="Basic and acidic residues" evidence="1">
    <location>
        <begin position="362"/>
        <end position="372"/>
    </location>
</feature>
<dbReference type="Proteomes" id="UP000248961">
    <property type="component" value="Unassembled WGS sequence"/>
</dbReference>
<evidence type="ECO:0000256" key="1">
    <source>
        <dbReference type="SAM" id="MobiDB-lite"/>
    </source>
</evidence>
<accession>A0A395HT43</accession>
<dbReference type="RefSeq" id="XP_025550114.1">
    <property type="nucleotide sequence ID" value="XM_025696393.1"/>
</dbReference>
<dbReference type="AlphaFoldDB" id="A0A395HT43"/>
<gene>
    <name evidence="2" type="ORF">BO97DRAFT_415464</name>
</gene>
<protein>
    <submittedName>
        <fullName evidence="2">Uncharacterized protein</fullName>
    </submittedName>
</protein>
<feature type="region of interest" description="Disordered" evidence="1">
    <location>
        <begin position="362"/>
        <end position="396"/>
    </location>
</feature>
<evidence type="ECO:0000313" key="2">
    <source>
        <dbReference type="EMBL" id="RAL10960.1"/>
    </source>
</evidence>
<evidence type="ECO:0000313" key="3">
    <source>
        <dbReference type="Proteomes" id="UP000248961"/>
    </source>
</evidence>
<name>A0A395HT43_ASPHC</name>
<proteinExistence type="predicted"/>